<dbReference type="EMBL" id="KZ293655">
    <property type="protein sequence ID" value="PBK94055.1"/>
    <property type="molecule type" value="Genomic_DNA"/>
</dbReference>
<organism evidence="2 3">
    <name type="scientific">Armillaria gallica</name>
    <name type="common">Bulbous honey fungus</name>
    <name type="synonym">Armillaria bulbosa</name>
    <dbReference type="NCBI Taxonomy" id="47427"/>
    <lineage>
        <taxon>Eukaryota</taxon>
        <taxon>Fungi</taxon>
        <taxon>Dikarya</taxon>
        <taxon>Basidiomycota</taxon>
        <taxon>Agaricomycotina</taxon>
        <taxon>Agaricomycetes</taxon>
        <taxon>Agaricomycetidae</taxon>
        <taxon>Agaricales</taxon>
        <taxon>Marasmiineae</taxon>
        <taxon>Physalacriaceae</taxon>
        <taxon>Armillaria</taxon>
    </lineage>
</organism>
<protein>
    <submittedName>
        <fullName evidence="2">Uncharacterized protein</fullName>
    </submittedName>
</protein>
<dbReference type="InParanoid" id="A0A2H3DFQ1"/>
<accession>A0A2H3DFQ1</accession>
<evidence type="ECO:0000313" key="2">
    <source>
        <dbReference type="EMBL" id="PBK94055.1"/>
    </source>
</evidence>
<feature type="region of interest" description="Disordered" evidence="1">
    <location>
        <begin position="110"/>
        <end position="179"/>
    </location>
</feature>
<proteinExistence type="predicted"/>
<dbReference type="OrthoDB" id="3248986at2759"/>
<evidence type="ECO:0000256" key="1">
    <source>
        <dbReference type="SAM" id="MobiDB-lite"/>
    </source>
</evidence>
<dbReference type="AlphaFoldDB" id="A0A2H3DFQ1"/>
<name>A0A2H3DFQ1_ARMGA</name>
<reference evidence="3" key="1">
    <citation type="journal article" date="2017" name="Nat. Ecol. Evol.">
        <title>Genome expansion and lineage-specific genetic innovations in the forest pathogenic fungi Armillaria.</title>
        <authorList>
            <person name="Sipos G."/>
            <person name="Prasanna A.N."/>
            <person name="Walter M.C."/>
            <person name="O'Connor E."/>
            <person name="Balint B."/>
            <person name="Krizsan K."/>
            <person name="Kiss B."/>
            <person name="Hess J."/>
            <person name="Varga T."/>
            <person name="Slot J."/>
            <person name="Riley R."/>
            <person name="Boka B."/>
            <person name="Rigling D."/>
            <person name="Barry K."/>
            <person name="Lee J."/>
            <person name="Mihaltcheva S."/>
            <person name="LaButti K."/>
            <person name="Lipzen A."/>
            <person name="Waldron R."/>
            <person name="Moloney N.M."/>
            <person name="Sperisen C."/>
            <person name="Kredics L."/>
            <person name="Vagvoelgyi C."/>
            <person name="Patrignani A."/>
            <person name="Fitzpatrick D."/>
            <person name="Nagy I."/>
            <person name="Doyle S."/>
            <person name="Anderson J.B."/>
            <person name="Grigoriev I.V."/>
            <person name="Gueldener U."/>
            <person name="Muensterkoetter M."/>
            <person name="Nagy L.G."/>
        </authorList>
    </citation>
    <scope>NUCLEOTIDE SEQUENCE [LARGE SCALE GENOMIC DNA]</scope>
    <source>
        <strain evidence="3">Ar21-2</strain>
    </source>
</reference>
<feature type="compositionally biased region" description="Acidic residues" evidence="1">
    <location>
        <begin position="128"/>
        <end position="141"/>
    </location>
</feature>
<feature type="compositionally biased region" description="Acidic residues" evidence="1">
    <location>
        <begin position="149"/>
        <end position="162"/>
    </location>
</feature>
<dbReference type="Proteomes" id="UP000217790">
    <property type="component" value="Unassembled WGS sequence"/>
</dbReference>
<gene>
    <name evidence="2" type="ORF">ARMGADRAFT_1029884</name>
</gene>
<sequence length="752" mass="84898">MSCNEAMPSGTSTALVWCQCTSCKQFKLKQDHQTANKHWKAEVYEKARQRHVGHSNSNGVGTGILLKSAKPTESSVSGHEPFMTQEKNQDQDHALDDLCPAEWDVVDNEFDNAGSLDHGKNKDLFSSESEDEWNELGDSDGESSPSSSDGDEEDSDAGEDITGDPHFIPQVSLFDPSQPGNTFASEQDFNFCQLPCSCFDALMLQGYSLILESAWHRILCVDDEPEDPFPGLNGFAQTLSTVEKHLGVLTEGFITYLFPDCTDRYDAFGDLNKPMKDVINGWAWQTIQAGLERCQTGKWEVKDVDMNIDWFQAVKGPHEPTLEQLNNVLIPLIHDLKNLYLGALQFHQNIKAASHPPLDLFFPVCDKLQPELFHTQLAMDISDLPASWKMSGLQLYTSIFFMCPDCPATFYSLTDPASFDPKNEENAKEISWRRGVRHLIAGLVKHTVKSTLYNNRMFMTDALTKMDQFFARLIWPPSVSHLSPKISHGAGSVKADQWKTMITVFFVAVFVAWEVDGKIPDTDAPLPAANTKIFKNPDTPDEELPTAGDALMDCLRWQSRYYCLMRSALWKSNVDVALFIELFKRGLAQFFRFGPCPVFGAYPYEHNHCTLIQFNKNGHSGGRTSEHQGTLQMYLDRMEAADNPDHIDFPRISNDTELWQFLEAMQNFGDKDYVANLAVVWCFQTDEFTTALQFPWYLWAVDLGIAIWSADQLGHLEVIKMKHLSGHFVLVPIDIHDQGVWVTITYENVSSD</sequence>
<keyword evidence="3" id="KW-1185">Reference proteome</keyword>
<evidence type="ECO:0000313" key="3">
    <source>
        <dbReference type="Proteomes" id="UP000217790"/>
    </source>
</evidence>
<dbReference type="STRING" id="47427.A0A2H3DFQ1"/>